<organism evidence="2 3">
    <name type="scientific">Helianthus annuus</name>
    <name type="common">Common sunflower</name>
    <dbReference type="NCBI Taxonomy" id="4232"/>
    <lineage>
        <taxon>Eukaryota</taxon>
        <taxon>Viridiplantae</taxon>
        <taxon>Streptophyta</taxon>
        <taxon>Embryophyta</taxon>
        <taxon>Tracheophyta</taxon>
        <taxon>Spermatophyta</taxon>
        <taxon>Magnoliopsida</taxon>
        <taxon>eudicotyledons</taxon>
        <taxon>Gunneridae</taxon>
        <taxon>Pentapetalae</taxon>
        <taxon>asterids</taxon>
        <taxon>campanulids</taxon>
        <taxon>Asterales</taxon>
        <taxon>Asteraceae</taxon>
        <taxon>Asteroideae</taxon>
        <taxon>Heliantheae alliance</taxon>
        <taxon>Heliantheae</taxon>
        <taxon>Helianthus</taxon>
    </lineage>
</organism>
<sequence>MVHQLHNPQLSQASLILSMVALLSSPFSFSMLIKGKFSISMLLNKVFLISCVICEECGMFGFPFIG</sequence>
<feature type="transmembrane region" description="Helical" evidence="1">
    <location>
        <begin position="12"/>
        <end position="33"/>
    </location>
</feature>
<evidence type="ECO:0000313" key="2">
    <source>
        <dbReference type="EMBL" id="KAF5787315.1"/>
    </source>
</evidence>
<evidence type="ECO:0000313" key="3">
    <source>
        <dbReference type="Proteomes" id="UP000215914"/>
    </source>
</evidence>
<name>A0A9K3HZM6_HELAN</name>
<dbReference type="Gramene" id="mRNA:HanXRQr2_Chr10g0451351">
    <property type="protein sequence ID" value="mRNA:HanXRQr2_Chr10g0451351"/>
    <property type="gene ID" value="HanXRQr2_Chr10g0451351"/>
</dbReference>
<dbReference type="AlphaFoldDB" id="A0A9K3HZM6"/>
<dbReference type="EMBL" id="MNCJ02000325">
    <property type="protein sequence ID" value="KAF5787315.1"/>
    <property type="molecule type" value="Genomic_DNA"/>
</dbReference>
<keyword evidence="1" id="KW-0812">Transmembrane</keyword>
<reference evidence="2" key="1">
    <citation type="journal article" date="2017" name="Nature">
        <title>The sunflower genome provides insights into oil metabolism, flowering and Asterid evolution.</title>
        <authorList>
            <person name="Badouin H."/>
            <person name="Gouzy J."/>
            <person name="Grassa C.J."/>
            <person name="Murat F."/>
            <person name="Staton S.E."/>
            <person name="Cottret L."/>
            <person name="Lelandais-Briere C."/>
            <person name="Owens G.L."/>
            <person name="Carrere S."/>
            <person name="Mayjonade B."/>
            <person name="Legrand L."/>
            <person name="Gill N."/>
            <person name="Kane N.C."/>
            <person name="Bowers J.E."/>
            <person name="Hubner S."/>
            <person name="Bellec A."/>
            <person name="Berard A."/>
            <person name="Berges H."/>
            <person name="Blanchet N."/>
            <person name="Boniface M.C."/>
            <person name="Brunel D."/>
            <person name="Catrice O."/>
            <person name="Chaidir N."/>
            <person name="Claudel C."/>
            <person name="Donnadieu C."/>
            <person name="Faraut T."/>
            <person name="Fievet G."/>
            <person name="Helmstetter N."/>
            <person name="King M."/>
            <person name="Knapp S.J."/>
            <person name="Lai Z."/>
            <person name="Le Paslier M.C."/>
            <person name="Lippi Y."/>
            <person name="Lorenzon L."/>
            <person name="Mandel J.R."/>
            <person name="Marage G."/>
            <person name="Marchand G."/>
            <person name="Marquand E."/>
            <person name="Bret-Mestries E."/>
            <person name="Morien E."/>
            <person name="Nambeesan S."/>
            <person name="Nguyen T."/>
            <person name="Pegot-Espagnet P."/>
            <person name="Pouilly N."/>
            <person name="Raftis F."/>
            <person name="Sallet E."/>
            <person name="Schiex T."/>
            <person name="Thomas J."/>
            <person name="Vandecasteele C."/>
            <person name="Vares D."/>
            <person name="Vear F."/>
            <person name="Vautrin S."/>
            <person name="Crespi M."/>
            <person name="Mangin B."/>
            <person name="Burke J.M."/>
            <person name="Salse J."/>
            <person name="Munos S."/>
            <person name="Vincourt P."/>
            <person name="Rieseberg L.H."/>
            <person name="Langlade N.B."/>
        </authorList>
    </citation>
    <scope>NUCLEOTIDE SEQUENCE</scope>
    <source>
        <tissue evidence="2">Leaves</tissue>
    </source>
</reference>
<protein>
    <submittedName>
        <fullName evidence="2">Uncharacterized protein</fullName>
    </submittedName>
</protein>
<dbReference type="Proteomes" id="UP000215914">
    <property type="component" value="Unassembled WGS sequence"/>
</dbReference>
<gene>
    <name evidence="2" type="ORF">HanXRQr2_Chr10g0451351</name>
</gene>
<keyword evidence="1" id="KW-1133">Transmembrane helix</keyword>
<keyword evidence="1" id="KW-0472">Membrane</keyword>
<evidence type="ECO:0000256" key="1">
    <source>
        <dbReference type="SAM" id="Phobius"/>
    </source>
</evidence>
<proteinExistence type="predicted"/>
<reference evidence="2" key="2">
    <citation type="submission" date="2020-06" db="EMBL/GenBank/DDBJ databases">
        <title>Helianthus annuus Genome sequencing and assembly Release 2.</title>
        <authorList>
            <person name="Gouzy J."/>
            <person name="Langlade N."/>
            <person name="Munos S."/>
        </authorList>
    </citation>
    <scope>NUCLEOTIDE SEQUENCE</scope>
    <source>
        <tissue evidence="2">Leaves</tissue>
    </source>
</reference>
<comment type="caution">
    <text evidence="2">The sequence shown here is derived from an EMBL/GenBank/DDBJ whole genome shotgun (WGS) entry which is preliminary data.</text>
</comment>
<keyword evidence="3" id="KW-1185">Reference proteome</keyword>
<accession>A0A9K3HZM6</accession>
<feature type="transmembrane region" description="Helical" evidence="1">
    <location>
        <begin position="45"/>
        <end position="65"/>
    </location>
</feature>